<evidence type="ECO:0000259" key="8">
    <source>
        <dbReference type="Pfam" id="PF00082"/>
    </source>
</evidence>
<dbReference type="Proteomes" id="UP000222310">
    <property type="component" value="Unassembled WGS sequence"/>
</dbReference>
<organism evidence="9 10">
    <name type="scientific">Nostoc linckia z8</name>
    <dbReference type="NCBI Taxonomy" id="1628746"/>
    <lineage>
        <taxon>Bacteria</taxon>
        <taxon>Bacillati</taxon>
        <taxon>Cyanobacteriota</taxon>
        <taxon>Cyanophyceae</taxon>
        <taxon>Nostocales</taxon>
        <taxon>Nostocaceae</taxon>
        <taxon>Nostoc</taxon>
    </lineage>
</organism>
<dbReference type="InterPro" id="IPR015500">
    <property type="entry name" value="Peptidase_S8_subtilisin-rel"/>
</dbReference>
<evidence type="ECO:0000256" key="2">
    <source>
        <dbReference type="ARBA" id="ARBA00022670"/>
    </source>
</evidence>
<dbReference type="GO" id="GO:0006508">
    <property type="term" value="P:proteolysis"/>
    <property type="evidence" value="ECO:0007669"/>
    <property type="project" value="UniProtKB-KW"/>
</dbReference>
<proteinExistence type="inferred from homology"/>
<keyword evidence="4 6" id="KW-0720">Serine protease</keyword>
<dbReference type="RefSeq" id="WP_099072880.1">
    <property type="nucleotide sequence ID" value="NZ_LAHD01000007.1"/>
</dbReference>
<dbReference type="InterPro" id="IPR034204">
    <property type="entry name" value="PfSUB1-like_cat_dom"/>
</dbReference>
<dbReference type="PRINTS" id="PR00723">
    <property type="entry name" value="SUBTILISIN"/>
</dbReference>
<comment type="similarity">
    <text evidence="1 6 7">Belongs to the peptidase S8 family.</text>
</comment>
<dbReference type="GO" id="GO:0004252">
    <property type="term" value="F:serine-type endopeptidase activity"/>
    <property type="evidence" value="ECO:0007669"/>
    <property type="project" value="UniProtKB-UniRule"/>
</dbReference>
<dbReference type="InterPro" id="IPR022398">
    <property type="entry name" value="Peptidase_S8_His-AS"/>
</dbReference>
<evidence type="ECO:0000256" key="4">
    <source>
        <dbReference type="ARBA" id="ARBA00022825"/>
    </source>
</evidence>
<dbReference type="EMBL" id="LAHD01000007">
    <property type="protein sequence ID" value="PHK06426.1"/>
    <property type="molecule type" value="Genomic_DNA"/>
</dbReference>
<evidence type="ECO:0000256" key="7">
    <source>
        <dbReference type="RuleBase" id="RU003355"/>
    </source>
</evidence>
<keyword evidence="3 6" id="KW-0378">Hydrolase</keyword>
<comment type="caution">
    <text evidence="9">The sequence shown here is derived from an EMBL/GenBank/DDBJ whole genome shotgun (WGS) entry which is preliminary data.</text>
</comment>
<dbReference type="InterPro" id="IPR000209">
    <property type="entry name" value="Peptidase_S8/S53_dom"/>
</dbReference>
<dbReference type="PROSITE" id="PS00136">
    <property type="entry name" value="SUBTILASE_ASP"/>
    <property type="match status" value="1"/>
</dbReference>
<evidence type="ECO:0000256" key="6">
    <source>
        <dbReference type="PROSITE-ProRule" id="PRU01240"/>
    </source>
</evidence>
<dbReference type="InterPro" id="IPR023827">
    <property type="entry name" value="Peptidase_S8_Asp-AS"/>
</dbReference>
<dbReference type="GeneID" id="57092934"/>
<feature type="active site" description="Charge relay system" evidence="5 6">
    <location>
        <position position="346"/>
    </location>
</feature>
<evidence type="ECO:0000256" key="3">
    <source>
        <dbReference type="ARBA" id="ARBA00022801"/>
    </source>
</evidence>
<evidence type="ECO:0000313" key="9">
    <source>
        <dbReference type="EMBL" id="PHK06426.1"/>
    </source>
</evidence>
<dbReference type="InterPro" id="IPR023828">
    <property type="entry name" value="Peptidase_S8_Ser-AS"/>
</dbReference>
<dbReference type="InterPro" id="IPR051048">
    <property type="entry name" value="Peptidase_S8/S53_subtilisin"/>
</dbReference>
<evidence type="ECO:0000256" key="1">
    <source>
        <dbReference type="ARBA" id="ARBA00011073"/>
    </source>
</evidence>
<sequence length="563" mass="60853">MLNTDVSNNLFSHKALNTNSISSLDTFNTRDNYSLNFSGHSSYNSTDADVQQLNKNTSKIRTKNTATSSGTYNSTIGYGLINAAAAVARVTGQNTFADVPDVGGNNWGADLVKAPEVWAQGYTGQGVVVAVIDTGVDRNHEDLRNNIWTNANEIADNGIDDDGNGYVDDNYGWNFSGNNNNTLDGNGHGTHVSGTIAGENNNYGVTGIAYNAKIMPVKVLNDSGSGSYNSIAQGVRYAVDNGADVINLSLGGKYSNRTLESAIDYASSKGVIVVMAAGNDGESSPDYPARYAYKSGIAVGAVDRNNNIADFSDRSGTSEISYVTAPGVRVYSTVPNNQYAVYSGTSMAAPHVAGVVALMLSANPNLTDAQVRQIVAETSGDSTPSTTYRLNIFDVNSLFSQTIKQTTEYLSSKTISSFNNSDFGSTINQKFTETTKYAIPETISNFDNFSINSVSDGIITETTQYLTPENISSWNNFDINSVSDGVITETTKYFTPSEDNNELINPQFWDGYVNNYNPIVSNVNINSQENNQDGNNIDFPKLIEQMQKQFEQLEQIRKFLGFA</sequence>
<accession>A0A9Q6EMU3</accession>
<gene>
    <name evidence="9" type="ORF">VF08_04040</name>
</gene>
<reference evidence="9 10" key="1">
    <citation type="submission" date="2015-02" db="EMBL/GenBank/DDBJ databases">
        <title>Nostoc linckia genome annotation.</title>
        <authorList>
            <person name="Zhou Z."/>
        </authorList>
    </citation>
    <scope>NUCLEOTIDE SEQUENCE [LARGE SCALE GENOMIC DNA]</scope>
    <source>
        <strain evidence="10">z8</strain>
    </source>
</reference>
<keyword evidence="2 6" id="KW-0645">Protease</keyword>
<dbReference type="AlphaFoldDB" id="A0A9Q6EMU3"/>
<name>A0A9Q6EMU3_NOSLI</name>
<dbReference type="PROSITE" id="PS00137">
    <property type="entry name" value="SUBTILASE_HIS"/>
    <property type="match status" value="1"/>
</dbReference>
<feature type="domain" description="Peptidase S8/S53" evidence="8">
    <location>
        <begin position="124"/>
        <end position="384"/>
    </location>
</feature>
<feature type="active site" description="Charge relay system" evidence="5 6">
    <location>
        <position position="188"/>
    </location>
</feature>
<dbReference type="SUPFAM" id="SSF52743">
    <property type="entry name" value="Subtilisin-like"/>
    <property type="match status" value="1"/>
</dbReference>
<dbReference type="Pfam" id="PF00082">
    <property type="entry name" value="Peptidase_S8"/>
    <property type="match status" value="1"/>
</dbReference>
<dbReference type="PANTHER" id="PTHR43399">
    <property type="entry name" value="SUBTILISIN-RELATED"/>
    <property type="match status" value="1"/>
</dbReference>
<feature type="active site" description="Charge relay system" evidence="5 6">
    <location>
        <position position="133"/>
    </location>
</feature>
<dbReference type="CDD" id="cd07473">
    <property type="entry name" value="Peptidases_S8_Subtilisin_like"/>
    <property type="match status" value="1"/>
</dbReference>
<dbReference type="InterPro" id="IPR036852">
    <property type="entry name" value="Peptidase_S8/S53_dom_sf"/>
</dbReference>
<dbReference type="PANTHER" id="PTHR43399:SF4">
    <property type="entry name" value="CELL WALL-ASSOCIATED PROTEASE"/>
    <property type="match status" value="1"/>
</dbReference>
<evidence type="ECO:0000256" key="5">
    <source>
        <dbReference type="PIRSR" id="PIRSR615500-1"/>
    </source>
</evidence>
<dbReference type="Gene3D" id="3.40.50.200">
    <property type="entry name" value="Peptidase S8/S53 domain"/>
    <property type="match status" value="1"/>
</dbReference>
<protein>
    <recommendedName>
        <fullName evidence="8">Peptidase S8/S53 domain-containing protein</fullName>
    </recommendedName>
</protein>
<evidence type="ECO:0000313" key="10">
    <source>
        <dbReference type="Proteomes" id="UP000222310"/>
    </source>
</evidence>
<dbReference type="PROSITE" id="PS00138">
    <property type="entry name" value="SUBTILASE_SER"/>
    <property type="match status" value="1"/>
</dbReference>
<dbReference type="PROSITE" id="PS51892">
    <property type="entry name" value="SUBTILASE"/>
    <property type="match status" value="1"/>
</dbReference>